<comment type="similarity">
    <text evidence="3">Belongs to the protein kinase superfamily. Ser/Thr protein kinase family.</text>
</comment>
<dbReference type="GO" id="GO:0004674">
    <property type="term" value="F:protein serine/threonine kinase activity"/>
    <property type="evidence" value="ECO:0007669"/>
    <property type="project" value="UniProtKB-KW"/>
</dbReference>
<dbReference type="InterPro" id="IPR013210">
    <property type="entry name" value="LRR_N_plant-typ"/>
</dbReference>
<keyword evidence="19" id="KW-1185">Reference proteome</keyword>
<feature type="domain" description="Protein kinase" evidence="17">
    <location>
        <begin position="807"/>
        <end position="1053"/>
    </location>
</feature>
<evidence type="ECO:0000313" key="18">
    <source>
        <dbReference type="EMBL" id="KAK9806572.1"/>
    </source>
</evidence>
<dbReference type="Proteomes" id="UP001465755">
    <property type="component" value="Unassembled WGS sequence"/>
</dbReference>
<feature type="compositionally biased region" description="Polar residues" evidence="15">
    <location>
        <begin position="686"/>
        <end position="716"/>
    </location>
</feature>
<keyword evidence="6" id="KW-0808">Transferase</keyword>
<dbReference type="InterPro" id="IPR008271">
    <property type="entry name" value="Ser/Thr_kinase_AS"/>
</dbReference>
<keyword evidence="8" id="KW-0677">Repeat</keyword>
<dbReference type="GO" id="GO:0005930">
    <property type="term" value="C:axoneme"/>
    <property type="evidence" value="ECO:0007669"/>
    <property type="project" value="UniProtKB-SubCell"/>
</dbReference>
<feature type="compositionally biased region" description="Polar residues" evidence="15">
    <location>
        <begin position="558"/>
        <end position="569"/>
    </location>
</feature>
<evidence type="ECO:0000256" key="10">
    <source>
        <dbReference type="ARBA" id="ARBA00022777"/>
    </source>
</evidence>
<evidence type="ECO:0000256" key="12">
    <source>
        <dbReference type="ARBA" id="ARBA00023136"/>
    </source>
</evidence>
<keyword evidence="7 16" id="KW-0732">Signal</keyword>
<dbReference type="Pfam" id="PF00560">
    <property type="entry name" value="LRR_1"/>
    <property type="match status" value="4"/>
</dbReference>
<evidence type="ECO:0000256" key="11">
    <source>
        <dbReference type="ARBA" id="ARBA00022840"/>
    </source>
</evidence>
<comment type="caution">
    <text evidence="18">The sequence shown here is derived from an EMBL/GenBank/DDBJ whole genome shotgun (WGS) entry which is preliminary data.</text>
</comment>
<evidence type="ECO:0000256" key="16">
    <source>
        <dbReference type="SAM" id="SignalP"/>
    </source>
</evidence>
<dbReference type="PANTHER" id="PTHR45974">
    <property type="entry name" value="RECEPTOR-LIKE PROTEIN 55"/>
    <property type="match status" value="1"/>
</dbReference>
<feature type="chain" id="PRO_5043598263" description="Protein kinase domain-containing protein" evidence="16">
    <location>
        <begin position="24"/>
        <end position="1056"/>
    </location>
</feature>
<comment type="subcellular location">
    <subcellularLocation>
        <location evidence="2">Cytoplasm</location>
        <location evidence="2">Cytoskeleton</location>
        <location evidence="2">Cilium axoneme</location>
    </subcellularLocation>
    <subcellularLocation>
        <location evidence="1">Membrane</location>
    </subcellularLocation>
</comment>
<evidence type="ECO:0000259" key="17">
    <source>
        <dbReference type="PROSITE" id="PS50011"/>
    </source>
</evidence>
<dbReference type="PROSITE" id="PS50011">
    <property type="entry name" value="PROTEIN_KINASE_DOM"/>
    <property type="match status" value="1"/>
</dbReference>
<evidence type="ECO:0000256" key="8">
    <source>
        <dbReference type="ARBA" id="ARBA00022737"/>
    </source>
</evidence>
<dbReference type="GO" id="GO:0005524">
    <property type="term" value="F:ATP binding"/>
    <property type="evidence" value="ECO:0007669"/>
    <property type="project" value="UniProtKB-UniRule"/>
</dbReference>
<dbReference type="InterPro" id="IPR032675">
    <property type="entry name" value="LRR_dom_sf"/>
</dbReference>
<keyword evidence="9 14" id="KW-0547">Nucleotide-binding</keyword>
<keyword evidence="13" id="KW-0325">Glycoprotein</keyword>
<name>A0AAW1PD96_9CHLO</name>
<sequence>MKTVSIWLVAWLLLALVPAITQAQSSDGTVLLQLKDAVTNWNDFSHENGIEGWTNTASVCSWTGVTCNPAGTHVTAVVLPCNGCKVQAIGGLPGFFANLTSLKTLNLADQLFTGPLPSSWTQMTHLQSLNLSTNRLTGMLPSSWVHGKTFSELQVLALGNNEITGVLAPDPDFESLRVLHLQGNSLTGTVPSTWASAGLPNLAELFLSLNNMSGPLPSQWARQGALPSLQLLDLSSNSLTGSLPPAWGSPTAMQQMVSLSLTDNNLSGTMPASWALERAFPLLNQLNLANNTISGGLLASWGNVSAFQNLSALNLANNGITSTLPASWGGNGAFPLLSNLQLSINHITGTLPSSGLQQLQSLRLDWNRLTGGIPSSWVGLSQLQFLALRPGNDFACGGAPAGAHFEMCRLVVLRIQNVSYETLPANFANALVSAIANSVSAANASATQLLGVEDTNMSSSSFPYMGVPTSSAGRRLLSPVGPGAQPLRKGPRRLLQQRLTESSPSVQASVLVVAESGSTISTLTSQLQGAAANGSLLNELNSLSIPATNVSLIDAVPVNQSPGNSSQTRTASAAPSSGQSQSAGATAAEVVAPIVAFLLLVAVGWVSWRYRRPRWLLKHSAIMKGGTEGSSGNTPTKGPAAEQWQGGSSGREEQEASASTALDVARESGRRESTHEWDPQVLWDLAQQTSSANNAHPRSVSSGHTPVSHSPSTSDSPLLARGTGPGRPHHSSSNLSPQHTAVNLLQSIQSAIEQASVGSSMAVSRDGGAPGSPGRDVAEGTSFQLPALPWSDWEVKESDVAICKRLDGSDWELGGGAFGKVYKAVLGGASTVAVKVLHDAEAAADFGHEIAILRSCRHSNIVQFQGACVRQGRVMLVTEFLTGGDLWHALGKPSVSRPIFSWPVWGHKVALDIARGLHFLHSRTRPIVHFDLKSHNILLASDGTAKIADVGLARILNQEYVSKLDEVAGTFAWAAPELLLGRRCSEKVDIFAFGVVLWEIATGERPARGQMREVRVPQELPVEVHDLMQQCQDVDPKLRPSAKQVFEALSAAVGQQ</sequence>
<dbReference type="PANTHER" id="PTHR45974:SF8">
    <property type="entry name" value="PROTEIN KINASE DOMAIN-CONTAINING PROTEIN"/>
    <property type="match status" value="1"/>
</dbReference>
<gene>
    <name evidence="18" type="ORF">WJX73_003484</name>
</gene>
<dbReference type="SUPFAM" id="SSF52058">
    <property type="entry name" value="L domain-like"/>
    <property type="match status" value="1"/>
</dbReference>
<feature type="compositionally biased region" description="Basic and acidic residues" evidence="15">
    <location>
        <begin position="664"/>
        <end position="678"/>
    </location>
</feature>
<dbReference type="SUPFAM" id="SSF56112">
    <property type="entry name" value="Protein kinase-like (PK-like)"/>
    <property type="match status" value="1"/>
</dbReference>
<dbReference type="InterPro" id="IPR000719">
    <property type="entry name" value="Prot_kinase_dom"/>
</dbReference>
<dbReference type="InterPro" id="IPR001245">
    <property type="entry name" value="Ser-Thr/Tyr_kinase_cat_dom"/>
</dbReference>
<dbReference type="Pfam" id="PF08263">
    <property type="entry name" value="LRRNT_2"/>
    <property type="match status" value="1"/>
</dbReference>
<evidence type="ECO:0000256" key="7">
    <source>
        <dbReference type="ARBA" id="ARBA00022729"/>
    </source>
</evidence>
<feature type="binding site" evidence="14">
    <location>
        <position position="835"/>
    </location>
    <ligand>
        <name>ATP</name>
        <dbReference type="ChEBI" id="CHEBI:30616"/>
    </ligand>
</feature>
<dbReference type="PROSITE" id="PS00108">
    <property type="entry name" value="PROTEIN_KINASE_ST"/>
    <property type="match status" value="1"/>
</dbReference>
<accession>A0AAW1PD96</accession>
<dbReference type="Gene3D" id="1.10.510.10">
    <property type="entry name" value="Transferase(Phosphotransferase) domain 1"/>
    <property type="match status" value="1"/>
</dbReference>
<dbReference type="EMBL" id="JALJOQ010000036">
    <property type="protein sequence ID" value="KAK9806572.1"/>
    <property type="molecule type" value="Genomic_DNA"/>
</dbReference>
<feature type="region of interest" description="Disordered" evidence="15">
    <location>
        <begin position="556"/>
        <end position="580"/>
    </location>
</feature>
<evidence type="ECO:0000256" key="13">
    <source>
        <dbReference type="ARBA" id="ARBA00023180"/>
    </source>
</evidence>
<dbReference type="SMART" id="SM00369">
    <property type="entry name" value="LRR_TYP"/>
    <property type="match status" value="5"/>
</dbReference>
<feature type="region of interest" description="Disordered" evidence="15">
    <location>
        <begin position="625"/>
        <end position="737"/>
    </location>
</feature>
<evidence type="ECO:0000256" key="3">
    <source>
        <dbReference type="ARBA" id="ARBA00008684"/>
    </source>
</evidence>
<dbReference type="InterPro" id="IPR011009">
    <property type="entry name" value="Kinase-like_dom_sf"/>
</dbReference>
<evidence type="ECO:0000256" key="2">
    <source>
        <dbReference type="ARBA" id="ARBA00004430"/>
    </source>
</evidence>
<evidence type="ECO:0000256" key="5">
    <source>
        <dbReference type="ARBA" id="ARBA00022614"/>
    </source>
</evidence>
<dbReference type="Gene3D" id="3.80.10.10">
    <property type="entry name" value="Ribonuclease Inhibitor"/>
    <property type="match status" value="4"/>
</dbReference>
<dbReference type="PROSITE" id="PS00107">
    <property type="entry name" value="PROTEIN_KINASE_ATP"/>
    <property type="match status" value="1"/>
</dbReference>
<keyword evidence="11 14" id="KW-0067">ATP-binding</keyword>
<evidence type="ECO:0000256" key="6">
    <source>
        <dbReference type="ARBA" id="ARBA00022679"/>
    </source>
</evidence>
<keyword evidence="5" id="KW-0433">Leucine-rich repeat</keyword>
<reference evidence="18 19" key="1">
    <citation type="journal article" date="2024" name="Nat. Commun.">
        <title>Phylogenomics reveals the evolutionary origins of lichenization in chlorophyte algae.</title>
        <authorList>
            <person name="Puginier C."/>
            <person name="Libourel C."/>
            <person name="Otte J."/>
            <person name="Skaloud P."/>
            <person name="Haon M."/>
            <person name="Grisel S."/>
            <person name="Petersen M."/>
            <person name="Berrin J.G."/>
            <person name="Delaux P.M."/>
            <person name="Dal Grande F."/>
            <person name="Keller J."/>
        </authorList>
    </citation>
    <scope>NUCLEOTIDE SEQUENCE [LARGE SCALE GENOMIC DNA]</scope>
    <source>
        <strain evidence="18 19">SAG 2036</strain>
    </source>
</reference>
<evidence type="ECO:0000256" key="14">
    <source>
        <dbReference type="PROSITE-ProRule" id="PRU10141"/>
    </source>
</evidence>
<proteinExistence type="inferred from homology"/>
<feature type="compositionally biased region" description="Low complexity" evidence="15">
    <location>
        <begin position="570"/>
        <end position="580"/>
    </location>
</feature>
<keyword evidence="12" id="KW-0472">Membrane</keyword>
<evidence type="ECO:0000256" key="4">
    <source>
        <dbReference type="ARBA" id="ARBA00022527"/>
    </source>
</evidence>
<dbReference type="PRINTS" id="PR00019">
    <property type="entry name" value="LEURICHRPT"/>
</dbReference>
<dbReference type="InterPro" id="IPR003591">
    <property type="entry name" value="Leu-rich_rpt_typical-subtyp"/>
</dbReference>
<dbReference type="InterPro" id="IPR017441">
    <property type="entry name" value="Protein_kinase_ATP_BS"/>
</dbReference>
<dbReference type="InterPro" id="IPR001611">
    <property type="entry name" value="Leu-rich_rpt"/>
</dbReference>
<keyword evidence="10" id="KW-0418">Kinase</keyword>
<evidence type="ECO:0000256" key="9">
    <source>
        <dbReference type="ARBA" id="ARBA00022741"/>
    </source>
</evidence>
<dbReference type="CDD" id="cd13999">
    <property type="entry name" value="STKc_MAP3K-like"/>
    <property type="match status" value="1"/>
</dbReference>
<feature type="region of interest" description="Disordered" evidence="15">
    <location>
        <begin position="756"/>
        <end position="780"/>
    </location>
</feature>
<evidence type="ECO:0000256" key="1">
    <source>
        <dbReference type="ARBA" id="ARBA00004370"/>
    </source>
</evidence>
<protein>
    <recommendedName>
        <fullName evidence="17">Protein kinase domain-containing protein</fullName>
    </recommendedName>
</protein>
<dbReference type="SMART" id="SM00220">
    <property type="entry name" value="S_TKc"/>
    <property type="match status" value="1"/>
</dbReference>
<evidence type="ECO:0000313" key="19">
    <source>
        <dbReference type="Proteomes" id="UP001465755"/>
    </source>
</evidence>
<evidence type="ECO:0000256" key="15">
    <source>
        <dbReference type="SAM" id="MobiDB-lite"/>
    </source>
</evidence>
<keyword evidence="4" id="KW-0723">Serine/threonine-protein kinase</keyword>
<feature type="signal peptide" evidence="16">
    <location>
        <begin position="1"/>
        <end position="23"/>
    </location>
</feature>
<dbReference type="AlphaFoldDB" id="A0AAW1PD96"/>
<dbReference type="GO" id="GO:0016020">
    <property type="term" value="C:membrane"/>
    <property type="evidence" value="ECO:0007669"/>
    <property type="project" value="UniProtKB-SubCell"/>
</dbReference>
<dbReference type="Pfam" id="PF07714">
    <property type="entry name" value="PK_Tyr_Ser-Thr"/>
    <property type="match status" value="1"/>
</dbReference>
<organism evidence="18 19">
    <name type="scientific">Symbiochloris irregularis</name>
    <dbReference type="NCBI Taxonomy" id="706552"/>
    <lineage>
        <taxon>Eukaryota</taxon>
        <taxon>Viridiplantae</taxon>
        <taxon>Chlorophyta</taxon>
        <taxon>core chlorophytes</taxon>
        <taxon>Trebouxiophyceae</taxon>
        <taxon>Trebouxiales</taxon>
        <taxon>Trebouxiaceae</taxon>
        <taxon>Symbiochloris</taxon>
    </lineage>
</organism>